<keyword evidence="8" id="KW-0492">Microsome</keyword>
<comment type="caution">
    <text evidence="15">The sequence shown here is derived from an EMBL/GenBank/DDBJ whole genome shotgun (WGS) entry which is preliminary data.</text>
</comment>
<dbReference type="GO" id="GO:0006805">
    <property type="term" value="P:xenobiotic metabolic process"/>
    <property type="evidence" value="ECO:0007669"/>
    <property type="project" value="TreeGrafter"/>
</dbReference>
<comment type="subcellular location">
    <subcellularLocation>
        <location evidence="3">Endoplasmic reticulum membrane</location>
        <topology evidence="3">Peripheral membrane protein</topology>
    </subcellularLocation>
    <subcellularLocation>
        <location evidence="2">Microsome membrane</location>
        <topology evidence="2">Peripheral membrane protein</topology>
    </subcellularLocation>
</comment>
<dbReference type="EMBL" id="QBIY01012231">
    <property type="protein sequence ID" value="RXN26612.1"/>
    <property type="molecule type" value="Genomic_DNA"/>
</dbReference>
<dbReference type="GO" id="GO:0006082">
    <property type="term" value="P:organic acid metabolic process"/>
    <property type="evidence" value="ECO:0007669"/>
    <property type="project" value="TreeGrafter"/>
</dbReference>
<dbReference type="InterPro" id="IPR017972">
    <property type="entry name" value="Cyt_P450_CS"/>
</dbReference>
<evidence type="ECO:0000256" key="10">
    <source>
        <dbReference type="ARBA" id="ARBA00023004"/>
    </source>
</evidence>
<evidence type="ECO:0000256" key="12">
    <source>
        <dbReference type="ARBA" id="ARBA00023136"/>
    </source>
</evidence>
<evidence type="ECO:0000256" key="2">
    <source>
        <dbReference type="ARBA" id="ARBA00004174"/>
    </source>
</evidence>
<keyword evidence="10 13" id="KW-0408">Iron</keyword>
<dbReference type="InterPro" id="IPR001128">
    <property type="entry name" value="Cyt_P450"/>
</dbReference>
<keyword evidence="11 14" id="KW-0503">Monooxygenase</keyword>
<evidence type="ECO:0000313" key="16">
    <source>
        <dbReference type="Proteomes" id="UP000290572"/>
    </source>
</evidence>
<evidence type="ECO:0000256" key="13">
    <source>
        <dbReference type="PIRSR" id="PIRSR602401-1"/>
    </source>
</evidence>
<keyword evidence="16" id="KW-1185">Reference proteome</keyword>
<gene>
    <name evidence="15" type="ORF">ROHU_020658</name>
</gene>
<dbReference type="AlphaFoldDB" id="A0A498N465"/>
<dbReference type="Pfam" id="PF00067">
    <property type="entry name" value="p450"/>
    <property type="match status" value="1"/>
</dbReference>
<dbReference type="Proteomes" id="UP000290572">
    <property type="component" value="Unassembled WGS sequence"/>
</dbReference>
<evidence type="ECO:0000256" key="8">
    <source>
        <dbReference type="ARBA" id="ARBA00022848"/>
    </source>
</evidence>
<dbReference type="PANTHER" id="PTHR24300">
    <property type="entry name" value="CYTOCHROME P450 508A4-RELATED"/>
    <property type="match status" value="1"/>
</dbReference>
<comment type="cofactor">
    <cofactor evidence="1 13">
        <name>heme</name>
        <dbReference type="ChEBI" id="CHEBI:30413"/>
    </cofactor>
</comment>
<proteinExistence type="inferred from homology"/>
<evidence type="ECO:0000256" key="3">
    <source>
        <dbReference type="ARBA" id="ARBA00004406"/>
    </source>
</evidence>
<dbReference type="PROSITE" id="PS00086">
    <property type="entry name" value="CYTOCHROME_P450"/>
    <property type="match status" value="1"/>
</dbReference>
<evidence type="ECO:0000256" key="14">
    <source>
        <dbReference type="RuleBase" id="RU000461"/>
    </source>
</evidence>
<dbReference type="GO" id="GO:0005506">
    <property type="term" value="F:iron ion binding"/>
    <property type="evidence" value="ECO:0007669"/>
    <property type="project" value="InterPro"/>
</dbReference>
<dbReference type="STRING" id="84645.A0A498N465"/>
<dbReference type="Gene3D" id="1.10.630.10">
    <property type="entry name" value="Cytochrome P450"/>
    <property type="match status" value="1"/>
</dbReference>
<dbReference type="GO" id="GO:0005789">
    <property type="term" value="C:endoplasmic reticulum membrane"/>
    <property type="evidence" value="ECO:0007669"/>
    <property type="project" value="UniProtKB-SubCell"/>
</dbReference>
<dbReference type="InterPro" id="IPR050182">
    <property type="entry name" value="Cytochrome_P450_fam2"/>
</dbReference>
<evidence type="ECO:0000256" key="6">
    <source>
        <dbReference type="ARBA" id="ARBA00022723"/>
    </source>
</evidence>
<evidence type="ECO:0000256" key="5">
    <source>
        <dbReference type="ARBA" id="ARBA00022617"/>
    </source>
</evidence>
<dbReference type="PRINTS" id="PR00385">
    <property type="entry name" value="P450"/>
</dbReference>
<dbReference type="GO" id="GO:0016712">
    <property type="term" value="F:oxidoreductase activity, acting on paired donors, with incorporation or reduction of molecular oxygen, reduced flavin or flavoprotein as one donor, and incorporation of one atom of oxygen"/>
    <property type="evidence" value="ECO:0007669"/>
    <property type="project" value="TreeGrafter"/>
</dbReference>
<dbReference type="FunFam" id="1.10.630.10:FF:000238">
    <property type="entry name" value="Cytochrome P450 2A6"/>
    <property type="match status" value="1"/>
</dbReference>
<evidence type="ECO:0000256" key="11">
    <source>
        <dbReference type="ARBA" id="ARBA00023033"/>
    </source>
</evidence>
<organism evidence="15 16">
    <name type="scientific">Labeo rohita</name>
    <name type="common">Indian major carp</name>
    <name type="synonym">Cyprinus rohita</name>
    <dbReference type="NCBI Taxonomy" id="84645"/>
    <lineage>
        <taxon>Eukaryota</taxon>
        <taxon>Metazoa</taxon>
        <taxon>Chordata</taxon>
        <taxon>Craniata</taxon>
        <taxon>Vertebrata</taxon>
        <taxon>Euteleostomi</taxon>
        <taxon>Actinopterygii</taxon>
        <taxon>Neopterygii</taxon>
        <taxon>Teleostei</taxon>
        <taxon>Ostariophysi</taxon>
        <taxon>Cypriniformes</taxon>
        <taxon>Cyprinidae</taxon>
        <taxon>Labeoninae</taxon>
        <taxon>Labeonini</taxon>
        <taxon>Labeo</taxon>
    </lineage>
</organism>
<accession>A0A498N465</accession>
<evidence type="ECO:0000313" key="15">
    <source>
        <dbReference type="EMBL" id="RXN26612.1"/>
    </source>
</evidence>
<name>A0A498N465_LABRO</name>
<sequence length="176" mass="19775">MMKYPEIQAKVQEEIDRVVGGSQQPSLSDKDNMPYTNAVIHEIQRIGNIIPINVVRATVEDTQIGEYSIPKGTIVTGSLTSVLFDESEWETPHSFNPGHFLDAEGKFRRRDAFLPFSLGKRVCLGEQLARMELFLFFSSLLQRFTFSPPAGVEPSLDFKLGATHCPKPYELCAVPR</sequence>
<dbReference type="GO" id="GO:0020037">
    <property type="term" value="F:heme binding"/>
    <property type="evidence" value="ECO:0007669"/>
    <property type="project" value="InterPro"/>
</dbReference>
<feature type="binding site" description="axial binding residue" evidence="13">
    <location>
        <position position="123"/>
    </location>
    <ligand>
        <name>heme</name>
        <dbReference type="ChEBI" id="CHEBI:30413"/>
    </ligand>
    <ligandPart>
        <name>Fe</name>
        <dbReference type="ChEBI" id="CHEBI:18248"/>
    </ligandPart>
</feature>
<dbReference type="PANTHER" id="PTHR24300:SF301">
    <property type="entry name" value="CYP2J25 PROTEIN-RELATED"/>
    <property type="match status" value="1"/>
</dbReference>
<keyword evidence="9 14" id="KW-0560">Oxidoreductase</keyword>
<dbReference type="InterPro" id="IPR036396">
    <property type="entry name" value="Cyt_P450_sf"/>
</dbReference>
<evidence type="ECO:0000256" key="9">
    <source>
        <dbReference type="ARBA" id="ARBA00023002"/>
    </source>
</evidence>
<keyword evidence="6 13" id="KW-0479">Metal-binding</keyword>
<comment type="similarity">
    <text evidence="4 14">Belongs to the cytochrome P450 family.</text>
</comment>
<protein>
    <submittedName>
        <fullName evidence="15">Cytochrome family subfamily polypeptide 24</fullName>
    </submittedName>
</protein>
<dbReference type="PRINTS" id="PR00463">
    <property type="entry name" value="EP450I"/>
</dbReference>
<evidence type="ECO:0000256" key="7">
    <source>
        <dbReference type="ARBA" id="ARBA00022824"/>
    </source>
</evidence>
<keyword evidence="12" id="KW-0472">Membrane</keyword>
<dbReference type="InterPro" id="IPR002401">
    <property type="entry name" value="Cyt_P450_E_grp-I"/>
</dbReference>
<keyword evidence="5 13" id="KW-0349">Heme</keyword>
<dbReference type="SUPFAM" id="SSF48264">
    <property type="entry name" value="Cytochrome P450"/>
    <property type="match status" value="1"/>
</dbReference>
<keyword evidence="7" id="KW-0256">Endoplasmic reticulum</keyword>
<evidence type="ECO:0000256" key="4">
    <source>
        <dbReference type="ARBA" id="ARBA00010617"/>
    </source>
</evidence>
<evidence type="ECO:0000256" key="1">
    <source>
        <dbReference type="ARBA" id="ARBA00001971"/>
    </source>
</evidence>
<reference evidence="15 16" key="1">
    <citation type="submission" date="2018-03" db="EMBL/GenBank/DDBJ databases">
        <title>Draft genome sequence of Rohu Carp (Labeo rohita).</title>
        <authorList>
            <person name="Das P."/>
            <person name="Kushwaha B."/>
            <person name="Joshi C.G."/>
            <person name="Kumar D."/>
            <person name="Nagpure N.S."/>
            <person name="Sahoo L."/>
            <person name="Das S.P."/>
            <person name="Bit A."/>
            <person name="Patnaik S."/>
            <person name="Meher P.K."/>
            <person name="Jayasankar P."/>
            <person name="Koringa P.G."/>
            <person name="Patel N.V."/>
            <person name="Hinsu A.T."/>
            <person name="Kumar R."/>
            <person name="Pandey M."/>
            <person name="Agarwal S."/>
            <person name="Srivastava S."/>
            <person name="Singh M."/>
            <person name="Iquebal M.A."/>
            <person name="Jaiswal S."/>
            <person name="Angadi U.B."/>
            <person name="Kumar N."/>
            <person name="Raza M."/>
            <person name="Shah T.M."/>
            <person name="Rai A."/>
            <person name="Jena J.K."/>
        </authorList>
    </citation>
    <scope>NUCLEOTIDE SEQUENCE [LARGE SCALE GENOMIC DNA]</scope>
    <source>
        <strain evidence="15">DASCIFA01</strain>
        <tissue evidence="15">Testis</tissue>
    </source>
</reference>